<reference evidence="3 4" key="1">
    <citation type="submission" date="2023-08" db="EMBL/GenBank/DDBJ databases">
        <title>Helicovermis profunda gen. nov., sp. nov., a novel mesophilic, fermentative bacterium within the Bacillota from a deep-sea hydrothermal vent chimney.</title>
        <authorList>
            <person name="Miyazaki U."/>
            <person name="Mizutani D."/>
            <person name="Hashimoto Y."/>
            <person name="Tame A."/>
            <person name="Sawayama S."/>
            <person name="Miyazaki J."/>
            <person name="Takai K."/>
            <person name="Nakagawa S."/>
        </authorList>
    </citation>
    <scope>NUCLEOTIDE SEQUENCE [LARGE SCALE GENOMIC DNA]</scope>
    <source>
        <strain evidence="3 4">S502</strain>
    </source>
</reference>
<dbReference type="InterPro" id="IPR029069">
    <property type="entry name" value="HotDog_dom_sf"/>
</dbReference>
<dbReference type="KEGG" id="hprf:HLPR_20730"/>
<protein>
    <submittedName>
        <fullName evidence="3">Thioesterase family protein</fullName>
    </submittedName>
</protein>
<dbReference type="NCBIfam" id="TIGR00051">
    <property type="entry name" value="YbgC/FadM family acyl-CoA thioesterase"/>
    <property type="match status" value="1"/>
</dbReference>
<dbReference type="Pfam" id="PF13279">
    <property type="entry name" value="4HBT_2"/>
    <property type="match status" value="1"/>
</dbReference>
<dbReference type="PANTHER" id="PTHR31793:SF27">
    <property type="entry name" value="NOVEL THIOESTERASE SUPERFAMILY DOMAIN AND SAPOSIN A-TYPE DOMAIN CONTAINING PROTEIN (0610012H03RIK)"/>
    <property type="match status" value="1"/>
</dbReference>
<dbReference type="EMBL" id="AP028654">
    <property type="protein sequence ID" value="BEP29742.1"/>
    <property type="molecule type" value="Genomic_DNA"/>
</dbReference>
<keyword evidence="2" id="KW-0378">Hydrolase</keyword>
<dbReference type="RefSeq" id="WP_338535359.1">
    <property type="nucleotide sequence ID" value="NZ_AP028654.1"/>
</dbReference>
<organism evidence="3 4">
    <name type="scientific">Helicovermis profundi</name>
    <dbReference type="NCBI Taxonomy" id="3065157"/>
    <lineage>
        <taxon>Bacteria</taxon>
        <taxon>Bacillati</taxon>
        <taxon>Bacillota</taxon>
        <taxon>Clostridia</taxon>
        <taxon>Helicovermis</taxon>
    </lineage>
</organism>
<dbReference type="Proteomes" id="UP001321786">
    <property type="component" value="Chromosome"/>
</dbReference>
<dbReference type="InterPro" id="IPR006684">
    <property type="entry name" value="YbgC/YbaW"/>
</dbReference>
<evidence type="ECO:0000256" key="1">
    <source>
        <dbReference type="ARBA" id="ARBA00005953"/>
    </source>
</evidence>
<evidence type="ECO:0000256" key="2">
    <source>
        <dbReference type="ARBA" id="ARBA00022801"/>
    </source>
</evidence>
<dbReference type="InterPro" id="IPR050563">
    <property type="entry name" value="4-hydroxybenzoyl-CoA_TE"/>
</dbReference>
<keyword evidence="4" id="KW-1185">Reference proteome</keyword>
<dbReference type="CDD" id="cd00586">
    <property type="entry name" value="4HBT"/>
    <property type="match status" value="1"/>
</dbReference>
<dbReference type="AlphaFoldDB" id="A0AAU9ECP6"/>
<dbReference type="Gene3D" id="3.10.129.10">
    <property type="entry name" value="Hotdog Thioesterase"/>
    <property type="match status" value="1"/>
</dbReference>
<dbReference type="PANTHER" id="PTHR31793">
    <property type="entry name" value="4-HYDROXYBENZOYL-COA THIOESTERASE FAMILY MEMBER"/>
    <property type="match status" value="1"/>
</dbReference>
<proteinExistence type="inferred from homology"/>
<dbReference type="GO" id="GO:0047617">
    <property type="term" value="F:fatty acyl-CoA hydrolase activity"/>
    <property type="evidence" value="ECO:0007669"/>
    <property type="project" value="TreeGrafter"/>
</dbReference>
<dbReference type="SUPFAM" id="SSF54637">
    <property type="entry name" value="Thioesterase/thiol ester dehydrase-isomerase"/>
    <property type="match status" value="1"/>
</dbReference>
<sequence>MKSNDALIRTRYEETDKMGVIYHSNYYVYFEVGRAEFFRKLGYSYDRLEKDGIIMPVLETHCLYKKAAYYDDELLIRTRVSMFKGIKIELSYTVIRKNTDEVLAEGKTLHAFVDKTLKPVRIKTLNKEFLDILYSLI</sequence>
<evidence type="ECO:0000313" key="3">
    <source>
        <dbReference type="EMBL" id="BEP29742.1"/>
    </source>
</evidence>
<dbReference type="PIRSF" id="PIRSF003230">
    <property type="entry name" value="YbgC"/>
    <property type="match status" value="1"/>
</dbReference>
<comment type="similarity">
    <text evidence="1">Belongs to the 4-hydroxybenzoyl-CoA thioesterase family.</text>
</comment>
<accession>A0AAU9ECP6</accession>
<gene>
    <name evidence="3" type="ORF">HLPR_20730</name>
</gene>
<evidence type="ECO:0000313" key="4">
    <source>
        <dbReference type="Proteomes" id="UP001321786"/>
    </source>
</evidence>
<name>A0AAU9ECP6_9FIRM</name>